<evidence type="ECO:0000256" key="2">
    <source>
        <dbReference type="ARBA" id="ARBA00012513"/>
    </source>
</evidence>
<keyword evidence="20" id="KW-1185">Reference proteome</keyword>
<gene>
    <name evidence="19" type="ORF">PTSG_00458</name>
</gene>
<keyword evidence="10 15" id="KW-0067">ATP-binding</keyword>
<organism evidence="20">
    <name type="scientific">Salpingoeca rosetta (strain ATCC 50818 / BSB-021)</name>
    <dbReference type="NCBI Taxonomy" id="946362"/>
    <lineage>
        <taxon>Eukaryota</taxon>
        <taxon>Choanoflagellata</taxon>
        <taxon>Craspedida</taxon>
        <taxon>Salpingoecidae</taxon>
        <taxon>Salpingoeca</taxon>
    </lineage>
</organism>
<dbReference type="EC" id="2.7.11.1" evidence="2"/>
<evidence type="ECO:0000256" key="15">
    <source>
        <dbReference type="PROSITE-ProRule" id="PRU10141"/>
    </source>
</evidence>
<evidence type="ECO:0000256" key="9">
    <source>
        <dbReference type="ARBA" id="ARBA00022777"/>
    </source>
</evidence>
<dbReference type="GO" id="GO:0005524">
    <property type="term" value="F:ATP binding"/>
    <property type="evidence" value="ECO:0007669"/>
    <property type="project" value="UniProtKB-UniRule"/>
</dbReference>
<feature type="domain" description="Protein kinase" evidence="18">
    <location>
        <begin position="19"/>
        <end position="277"/>
    </location>
</feature>
<dbReference type="RefSeq" id="XP_004999007.1">
    <property type="nucleotide sequence ID" value="XM_004998950.1"/>
</dbReference>
<reference evidence="19" key="1">
    <citation type="submission" date="2009-08" db="EMBL/GenBank/DDBJ databases">
        <title>Annotation of Salpingoeca rosetta.</title>
        <authorList>
            <consortium name="The Broad Institute Genome Sequencing Platform"/>
            <person name="Russ C."/>
            <person name="Cuomo C."/>
            <person name="Burger G."/>
            <person name="Gray M.W."/>
            <person name="Holland P.W.H."/>
            <person name="King N."/>
            <person name="Lang F.B.F."/>
            <person name="Roger A.J."/>
            <person name="Ruiz-Trillo I."/>
            <person name="Young S.K."/>
            <person name="Zeng Q."/>
            <person name="Gargeya S."/>
            <person name="Alvarado L."/>
            <person name="Berlin A."/>
            <person name="Chapman S.B."/>
            <person name="Chen Z."/>
            <person name="Freedman E."/>
            <person name="Gellesch M."/>
            <person name="Goldberg J."/>
            <person name="Griggs A."/>
            <person name="Gujja S."/>
            <person name="Heilman E."/>
            <person name="Heiman D."/>
            <person name="Howarth C."/>
            <person name="Mehta T."/>
            <person name="Neiman D."/>
            <person name="Pearson M."/>
            <person name="Roberts A."/>
            <person name="Saif S."/>
            <person name="Shea T."/>
            <person name="Shenoy N."/>
            <person name="Sisk P."/>
            <person name="Stolte C."/>
            <person name="Sykes S."/>
            <person name="White J."/>
            <person name="Yandava C."/>
            <person name="Haas B."/>
            <person name="Nusbaum C."/>
            <person name="Birren B."/>
        </authorList>
    </citation>
    <scope>NUCLEOTIDE SEQUENCE [LARGE SCALE GENOMIC DNA]</scope>
    <source>
        <strain evidence="19">ATCC 50818</strain>
    </source>
</reference>
<dbReference type="GO" id="GO:0005776">
    <property type="term" value="C:autophagosome"/>
    <property type="evidence" value="ECO:0007669"/>
    <property type="project" value="TreeGrafter"/>
</dbReference>
<evidence type="ECO:0000256" key="1">
    <source>
        <dbReference type="ARBA" id="ARBA00004496"/>
    </source>
</evidence>
<dbReference type="KEGG" id="sre:PTSG_00458"/>
<evidence type="ECO:0000313" key="19">
    <source>
        <dbReference type="EMBL" id="EGD72438.1"/>
    </source>
</evidence>
<dbReference type="AlphaFoldDB" id="F2TWJ2"/>
<dbReference type="SUPFAM" id="SSF116846">
    <property type="entry name" value="MIT domain"/>
    <property type="match status" value="2"/>
</dbReference>
<dbReference type="GO" id="GO:0010506">
    <property type="term" value="P:regulation of autophagy"/>
    <property type="evidence" value="ECO:0007669"/>
    <property type="project" value="InterPro"/>
</dbReference>
<evidence type="ECO:0000313" key="20">
    <source>
        <dbReference type="Proteomes" id="UP000007799"/>
    </source>
</evidence>
<evidence type="ECO:0000256" key="4">
    <source>
        <dbReference type="ARBA" id="ARBA00022490"/>
    </source>
</evidence>
<evidence type="ECO:0000256" key="6">
    <source>
        <dbReference type="ARBA" id="ARBA00022679"/>
    </source>
</evidence>
<dbReference type="InterPro" id="IPR007330">
    <property type="entry name" value="MIT_dom"/>
</dbReference>
<evidence type="ECO:0000256" key="8">
    <source>
        <dbReference type="ARBA" id="ARBA00022741"/>
    </source>
</evidence>
<dbReference type="Gene3D" id="1.20.58.80">
    <property type="entry name" value="Phosphotransferase system, lactose/cellobiose-type IIA subunit"/>
    <property type="match status" value="2"/>
</dbReference>
<evidence type="ECO:0000256" key="7">
    <source>
        <dbReference type="ARBA" id="ARBA00022737"/>
    </source>
</evidence>
<evidence type="ECO:0000256" key="14">
    <source>
        <dbReference type="ARBA" id="ARBA00048679"/>
    </source>
</evidence>
<keyword evidence="8 15" id="KW-0547">Nucleotide-binding</keyword>
<keyword evidence="17" id="KW-0175">Coiled coil</keyword>
<dbReference type="SUPFAM" id="SSF56112">
    <property type="entry name" value="Protein kinase-like (PK-like)"/>
    <property type="match status" value="1"/>
</dbReference>
<dbReference type="GeneID" id="16067649"/>
<keyword evidence="11" id="KW-0072">Autophagy</keyword>
<proteinExistence type="inferred from homology"/>
<dbReference type="FunCoup" id="F2TWJ2">
    <property type="interactions" value="793"/>
</dbReference>
<keyword evidence="7" id="KW-0677">Repeat</keyword>
<dbReference type="InterPro" id="IPR000719">
    <property type="entry name" value="Prot_kinase_dom"/>
</dbReference>
<evidence type="ECO:0000256" key="12">
    <source>
        <dbReference type="ARBA" id="ARBA00032242"/>
    </source>
</evidence>
<comment type="similarity">
    <text evidence="16">Belongs to the protein kinase superfamily.</text>
</comment>
<dbReference type="GO" id="GO:0004674">
    <property type="term" value="F:protein serine/threonine kinase activity"/>
    <property type="evidence" value="ECO:0007669"/>
    <property type="project" value="UniProtKB-KW"/>
</dbReference>
<name>F2TWJ2_SALR5</name>
<dbReference type="InterPro" id="IPR036181">
    <property type="entry name" value="MIT_dom_sf"/>
</dbReference>
<dbReference type="InterPro" id="IPR008271">
    <property type="entry name" value="Ser/Thr_kinase_AS"/>
</dbReference>
<dbReference type="PANTHER" id="PTHR24348">
    <property type="entry name" value="SERINE/THREONINE-PROTEIN KINASE UNC-51-RELATED"/>
    <property type="match status" value="1"/>
</dbReference>
<evidence type="ECO:0000259" key="18">
    <source>
        <dbReference type="PROSITE" id="PS50011"/>
    </source>
</evidence>
<dbReference type="Pfam" id="PF00069">
    <property type="entry name" value="Pkinase"/>
    <property type="match status" value="1"/>
</dbReference>
<dbReference type="InterPro" id="IPR011009">
    <property type="entry name" value="Kinase-like_dom_sf"/>
</dbReference>
<feature type="coiled-coil region" evidence="17">
    <location>
        <begin position="331"/>
        <end position="358"/>
    </location>
</feature>
<comment type="catalytic activity">
    <reaction evidence="14">
        <text>L-seryl-[protein] + ATP = O-phospho-L-seryl-[protein] + ADP + H(+)</text>
        <dbReference type="Rhea" id="RHEA:17989"/>
        <dbReference type="Rhea" id="RHEA-COMP:9863"/>
        <dbReference type="Rhea" id="RHEA-COMP:11604"/>
        <dbReference type="ChEBI" id="CHEBI:15378"/>
        <dbReference type="ChEBI" id="CHEBI:29999"/>
        <dbReference type="ChEBI" id="CHEBI:30616"/>
        <dbReference type="ChEBI" id="CHEBI:83421"/>
        <dbReference type="ChEBI" id="CHEBI:456216"/>
        <dbReference type="EC" id="2.7.11.1"/>
    </reaction>
</comment>
<evidence type="ECO:0000256" key="17">
    <source>
        <dbReference type="SAM" id="Coils"/>
    </source>
</evidence>
<dbReference type="GO" id="GO:0034045">
    <property type="term" value="C:phagophore assembly site membrane"/>
    <property type="evidence" value="ECO:0007669"/>
    <property type="project" value="TreeGrafter"/>
</dbReference>
<dbReference type="SMART" id="SM00745">
    <property type="entry name" value="MIT"/>
    <property type="match status" value="2"/>
</dbReference>
<evidence type="ECO:0000256" key="10">
    <source>
        <dbReference type="ARBA" id="ARBA00022840"/>
    </source>
</evidence>
<protein>
    <recommendedName>
        <fullName evidence="3">Serine/threonine-protein kinase ULK3</fullName>
        <ecNumber evidence="2">2.7.11.1</ecNumber>
    </recommendedName>
    <alternativeName>
        <fullName evidence="12">Unc-51-like kinase 3</fullName>
    </alternativeName>
</protein>
<dbReference type="GO" id="GO:0005829">
    <property type="term" value="C:cytosol"/>
    <property type="evidence" value="ECO:0007669"/>
    <property type="project" value="TreeGrafter"/>
</dbReference>
<dbReference type="SMART" id="SM00220">
    <property type="entry name" value="S_TKc"/>
    <property type="match status" value="1"/>
</dbReference>
<dbReference type="InterPro" id="IPR045269">
    <property type="entry name" value="Atg1-like"/>
</dbReference>
<dbReference type="STRING" id="946362.F2TWJ2"/>
<keyword evidence="6" id="KW-0808">Transferase</keyword>
<comment type="subcellular location">
    <subcellularLocation>
        <location evidence="1">Cytoplasm</location>
    </subcellularLocation>
</comment>
<keyword evidence="9 19" id="KW-0418">Kinase</keyword>
<dbReference type="GO" id="GO:0042594">
    <property type="term" value="P:response to starvation"/>
    <property type="evidence" value="ECO:0007669"/>
    <property type="project" value="TreeGrafter"/>
</dbReference>
<evidence type="ECO:0000256" key="13">
    <source>
        <dbReference type="ARBA" id="ARBA00047899"/>
    </source>
</evidence>
<dbReference type="FunFam" id="1.10.510.10:FF:000571">
    <property type="entry name" value="Maternal embryonic leucine zipper kinase"/>
    <property type="match status" value="1"/>
</dbReference>
<comment type="catalytic activity">
    <reaction evidence="13">
        <text>L-threonyl-[protein] + ATP = O-phospho-L-threonyl-[protein] + ADP + H(+)</text>
        <dbReference type="Rhea" id="RHEA:46608"/>
        <dbReference type="Rhea" id="RHEA-COMP:11060"/>
        <dbReference type="Rhea" id="RHEA-COMP:11605"/>
        <dbReference type="ChEBI" id="CHEBI:15378"/>
        <dbReference type="ChEBI" id="CHEBI:30013"/>
        <dbReference type="ChEBI" id="CHEBI:30616"/>
        <dbReference type="ChEBI" id="CHEBI:61977"/>
        <dbReference type="ChEBI" id="CHEBI:456216"/>
        <dbReference type="EC" id="2.7.11.1"/>
    </reaction>
</comment>
<dbReference type="PROSITE" id="PS00107">
    <property type="entry name" value="PROTEIN_KINASE_ATP"/>
    <property type="match status" value="1"/>
</dbReference>
<dbReference type="EMBL" id="GL832955">
    <property type="protein sequence ID" value="EGD72438.1"/>
    <property type="molecule type" value="Genomic_DNA"/>
</dbReference>
<evidence type="ECO:0000256" key="11">
    <source>
        <dbReference type="ARBA" id="ARBA00023006"/>
    </source>
</evidence>
<evidence type="ECO:0000256" key="16">
    <source>
        <dbReference type="RuleBase" id="RU000304"/>
    </source>
</evidence>
<evidence type="ECO:0000256" key="3">
    <source>
        <dbReference type="ARBA" id="ARBA00021644"/>
    </source>
</evidence>
<dbReference type="GO" id="GO:0000045">
    <property type="term" value="P:autophagosome assembly"/>
    <property type="evidence" value="ECO:0007669"/>
    <property type="project" value="TreeGrafter"/>
</dbReference>
<dbReference type="OrthoDB" id="346907at2759"/>
<dbReference type="Gene3D" id="3.30.200.20">
    <property type="entry name" value="Phosphorylase Kinase, domain 1"/>
    <property type="match status" value="1"/>
</dbReference>
<dbReference type="OMA" id="HTHRMAL"/>
<dbReference type="InParanoid" id="F2TWJ2"/>
<evidence type="ECO:0000256" key="5">
    <source>
        <dbReference type="ARBA" id="ARBA00022527"/>
    </source>
</evidence>
<dbReference type="Proteomes" id="UP000007799">
    <property type="component" value="Unassembled WGS sequence"/>
</dbReference>
<dbReference type="PROSITE" id="PS00108">
    <property type="entry name" value="PROTEIN_KINASE_ST"/>
    <property type="match status" value="1"/>
</dbReference>
<accession>F2TWJ2</accession>
<dbReference type="GO" id="GO:0034727">
    <property type="term" value="P:piecemeal microautophagy of the nucleus"/>
    <property type="evidence" value="ECO:0007669"/>
    <property type="project" value="TreeGrafter"/>
</dbReference>
<dbReference type="PANTHER" id="PTHR24348:SF65">
    <property type="entry name" value="SERINE_THREONINE-PROTEIN KINASE ULK3"/>
    <property type="match status" value="1"/>
</dbReference>
<dbReference type="InterPro" id="IPR017441">
    <property type="entry name" value="Protein_kinase_ATP_BS"/>
</dbReference>
<dbReference type="Gene3D" id="1.10.510.10">
    <property type="entry name" value="Transferase(Phosphotransferase) domain 1"/>
    <property type="match status" value="1"/>
</dbReference>
<dbReference type="eggNOG" id="KOG0595">
    <property type="taxonomic scope" value="Eukaryota"/>
</dbReference>
<dbReference type="PROSITE" id="PS50011">
    <property type="entry name" value="PROTEIN_KINASE_DOM"/>
    <property type="match status" value="1"/>
</dbReference>
<keyword evidence="5 16" id="KW-0723">Serine/threonine-protein kinase</keyword>
<keyword evidence="4" id="KW-0963">Cytoplasm</keyword>
<feature type="binding site" evidence="15">
    <location>
        <position position="50"/>
    </location>
    <ligand>
        <name>ATP</name>
        <dbReference type="ChEBI" id="CHEBI:30616"/>
    </ligand>
</feature>
<dbReference type="GO" id="GO:0061709">
    <property type="term" value="P:reticulophagy"/>
    <property type="evidence" value="ECO:0007669"/>
    <property type="project" value="TreeGrafter"/>
</dbReference>
<dbReference type="GO" id="GO:0000422">
    <property type="term" value="P:autophagy of mitochondrion"/>
    <property type="evidence" value="ECO:0007669"/>
    <property type="project" value="TreeGrafter"/>
</dbReference>
<sequence>MHTHTHTHRMALLQRFEEFVFDERLGAGTYGVVFRAHSERTPEAPPVAVKCVSRDRLNKKAEENVMMECQLLQGLRHPNIVQMLRYAADPNFLYIVMEFCSEGDLSQILKQKHRLAEGEARFFLGQLASALEYLHDRQIAHLDLKPSNLLIYLRGTRQFLKLADFGFACRIGEDSFHESLRGSPLYLAPEMLCDKKYDARADLWSVGVILHEVLFGRAPFHSETYLELIKKITSKSSIKLPPQPSVSSDCRDLVLKLLQRNPDKRITFSDFFKHPFVDLDHVPSHLSLAKGRESARHGHEFERSNMLKRALDCYCDAAPHLIAAACFETDVQQEQKLFKEAEEAITKAEELKAKLRRSLGANQTFLASAPPEMGSDLVVSLVHSPELTHDLRQAFRTAFESLHKGFRYDEQHEYELAGAQYELGIERLLECVKGNYGPPPNRPLQEQLYSVIERYLARLEEIKTQARDTGRSRIAARECCIS</sequence>